<dbReference type="GO" id="GO:0016301">
    <property type="term" value="F:kinase activity"/>
    <property type="evidence" value="ECO:0007669"/>
    <property type="project" value="UniProtKB-KW"/>
</dbReference>
<dbReference type="InterPro" id="IPR003594">
    <property type="entry name" value="HATPase_dom"/>
</dbReference>
<evidence type="ECO:0000256" key="9">
    <source>
        <dbReference type="SAM" id="Phobius"/>
    </source>
</evidence>
<dbReference type="Proteomes" id="UP001168883">
    <property type="component" value="Unassembled WGS sequence"/>
</dbReference>
<comment type="caution">
    <text evidence="11">The sequence shown here is derived from an EMBL/GenBank/DDBJ whole genome shotgun (WGS) entry which is preliminary data.</text>
</comment>
<keyword evidence="3" id="KW-0597">Phosphoprotein</keyword>
<dbReference type="InterPro" id="IPR004358">
    <property type="entry name" value="Sig_transdc_His_kin-like_C"/>
</dbReference>
<dbReference type="Gene3D" id="3.30.565.10">
    <property type="entry name" value="Histidine kinase-like ATPase, C-terminal domain"/>
    <property type="match status" value="1"/>
</dbReference>
<evidence type="ECO:0000256" key="4">
    <source>
        <dbReference type="ARBA" id="ARBA00022679"/>
    </source>
</evidence>
<dbReference type="InterPro" id="IPR050736">
    <property type="entry name" value="Sensor_HK_Regulatory"/>
</dbReference>
<proteinExistence type="predicted"/>
<feature type="transmembrane region" description="Helical" evidence="9">
    <location>
        <begin position="18"/>
        <end position="39"/>
    </location>
</feature>
<dbReference type="SMART" id="SM00388">
    <property type="entry name" value="HisKA"/>
    <property type="match status" value="1"/>
</dbReference>
<keyword evidence="12" id="KW-1185">Reference proteome</keyword>
<keyword evidence="4" id="KW-0808">Transferase</keyword>
<dbReference type="InterPro" id="IPR003661">
    <property type="entry name" value="HisK_dim/P_dom"/>
</dbReference>
<keyword evidence="9" id="KW-1133">Transmembrane helix</keyword>
<evidence type="ECO:0000256" key="6">
    <source>
        <dbReference type="ARBA" id="ARBA00022777"/>
    </source>
</evidence>
<dbReference type="CDD" id="cd00082">
    <property type="entry name" value="HisKA"/>
    <property type="match status" value="1"/>
</dbReference>
<dbReference type="EMBL" id="JAUMKJ010000015">
    <property type="protein sequence ID" value="MDO3678204.1"/>
    <property type="molecule type" value="Genomic_DNA"/>
</dbReference>
<evidence type="ECO:0000256" key="8">
    <source>
        <dbReference type="ARBA" id="ARBA00023012"/>
    </source>
</evidence>
<evidence type="ECO:0000256" key="7">
    <source>
        <dbReference type="ARBA" id="ARBA00022840"/>
    </source>
</evidence>
<dbReference type="PANTHER" id="PTHR43711:SF1">
    <property type="entry name" value="HISTIDINE KINASE 1"/>
    <property type="match status" value="1"/>
</dbReference>
<evidence type="ECO:0000256" key="3">
    <source>
        <dbReference type="ARBA" id="ARBA00022553"/>
    </source>
</evidence>
<organism evidence="11 12">
    <name type="scientific">Paenibacillus ehimensis</name>
    <dbReference type="NCBI Taxonomy" id="79264"/>
    <lineage>
        <taxon>Bacteria</taxon>
        <taxon>Bacillati</taxon>
        <taxon>Bacillota</taxon>
        <taxon>Bacilli</taxon>
        <taxon>Bacillales</taxon>
        <taxon>Paenibacillaceae</taxon>
        <taxon>Paenibacillus</taxon>
    </lineage>
</organism>
<evidence type="ECO:0000313" key="11">
    <source>
        <dbReference type="EMBL" id="MDO3678204.1"/>
    </source>
</evidence>
<dbReference type="Pfam" id="PF00512">
    <property type="entry name" value="HisKA"/>
    <property type="match status" value="1"/>
</dbReference>
<comment type="catalytic activity">
    <reaction evidence="1">
        <text>ATP + protein L-histidine = ADP + protein N-phospho-L-histidine.</text>
        <dbReference type="EC" id="2.7.13.3"/>
    </reaction>
</comment>
<protein>
    <recommendedName>
        <fullName evidence="2">histidine kinase</fullName>
        <ecNumber evidence="2">2.7.13.3</ecNumber>
    </recommendedName>
</protein>
<evidence type="ECO:0000256" key="1">
    <source>
        <dbReference type="ARBA" id="ARBA00000085"/>
    </source>
</evidence>
<keyword evidence="9" id="KW-0472">Membrane</keyword>
<accession>A0ABT8VB44</accession>
<keyword evidence="5" id="KW-0547">Nucleotide-binding</keyword>
<dbReference type="SUPFAM" id="SSF47384">
    <property type="entry name" value="Homodimeric domain of signal transducing histidine kinase"/>
    <property type="match status" value="1"/>
</dbReference>
<dbReference type="RefSeq" id="WP_302878769.1">
    <property type="nucleotide sequence ID" value="NZ_JAUMKJ010000015.1"/>
</dbReference>
<keyword evidence="7" id="KW-0067">ATP-binding</keyword>
<keyword evidence="9" id="KW-0812">Transmembrane</keyword>
<sequence>MDSNGLGHRLQAGESGGFAIFVLLILLLAAALVLLIRLLRLKRQLSRMSRAVGTFLESGDPGGIRLPVYHNESRELSAGLNEWALRWKALSVRTQHLDESRKRMLSNLAHDFQTPLAAMLGYVEAVRDDPQLTDAERRAYLEIAARKGEELSRMFRDFFELSKLEADDTPVRLERVLLNETVPDWLLTFHQELEKLGLEPVLDLPDAPVAVWADARLLERVVNNLLINALRYGRSGGVIGFSVVPAADVCTLTVWDRGPGIAAGDLPFVFDRLYTGEGSRNRKLSGSGLGLTIAKRLVERQRGRIEVCSVPGERTEFKVILPLAGTQ</sequence>
<dbReference type="EC" id="2.7.13.3" evidence="2"/>
<dbReference type="PRINTS" id="PR00344">
    <property type="entry name" value="BCTRLSENSOR"/>
</dbReference>
<dbReference type="PROSITE" id="PS50109">
    <property type="entry name" value="HIS_KIN"/>
    <property type="match status" value="1"/>
</dbReference>
<dbReference type="SMART" id="SM00387">
    <property type="entry name" value="HATPase_c"/>
    <property type="match status" value="1"/>
</dbReference>
<gene>
    <name evidence="11" type="ORF">Q3C12_14430</name>
</gene>
<evidence type="ECO:0000313" key="12">
    <source>
        <dbReference type="Proteomes" id="UP001168883"/>
    </source>
</evidence>
<evidence type="ECO:0000259" key="10">
    <source>
        <dbReference type="PROSITE" id="PS50109"/>
    </source>
</evidence>
<keyword evidence="8" id="KW-0902">Two-component regulatory system</keyword>
<evidence type="ECO:0000256" key="2">
    <source>
        <dbReference type="ARBA" id="ARBA00012438"/>
    </source>
</evidence>
<evidence type="ECO:0000256" key="5">
    <source>
        <dbReference type="ARBA" id="ARBA00022741"/>
    </source>
</evidence>
<dbReference type="InterPro" id="IPR036097">
    <property type="entry name" value="HisK_dim/P_sf"/>
</dbReference>
<dbReference type="InterPro" id="IPR036890">
    <property type="entry name" value="HATPase_C_sf"/>
</dbReference>
<keyword evidence="6 11" id="KW-0418">Kinase</keyword>
<dbReference type="Pfam" id="PF02518">
    <property type="entry name" value="HATPase_c"/>
    <property type="match status" value="1"/>
</dbReference>
<dbReference type="SUPFAM" id="SSF55874">
    <property type="entry name" value="ATPase domain of HSP90 chaperone/DNA topoisomerase II/histidine kinase"/>
    <property type="match status" value="1"/>
</dbReference>
<dbReference type="PANTHER" id="PTHR43711">
    <property type="entry name" value="TWO-COMPONENT HISTIDINE KINASE"/>
    <property type="match status" value="1"/>
</dbReference>
<name>A0ABT8VB44_9BACL</name>
<reference evidence="11" key="1">
    <citation type="submission" date="2023-07" db="EMBL/GenBank/DDBJ databases">
        <authorList>
            <person name="Aktuganov G."/>
            <person name="Boyko T."/>
            <person name="Delegan Y."/>
            <person name="Galimzianova N."/>
            <person name="Gilvanova E."/>
            <person name="Korobov V."/>
            <person name="Kuzmina L."/>
            <person name="Melentiev A."/>
            <person name="Milman P."/>
            <person name="Ryabova A."/>
            <person name="Stupak E."/>
            <person name="Yasakov T."/>
            <person name="Zharikova N."/>
            <person name="Zhurenko E."/>
        </authorList>
    </citation>
    <scope>NUCLEOTIDE SEQUENCE</scope>
    <source>
        <strain evidence="11">IB-739</strain>
    </source>
</reference>
<dbReference type="InterPro" id="IPR005467">
    <property type="entry name" value="His_kinase_dom"/>
</dbReference>
<feature type="domain" description="Histidine kinase" evidence="10">
    <location>
        <begin position="107"/>
        <end position="325"/>
    </location>
</feature>
<dbReference type="Gene3D" id="1.10.287.130">
    <property type="match status" value="1"/>
</dbReference>